<dbReference type="RefSeq" id="WP_265764142.1">
    <property type="nucleotide sequence ID" value="NZ_JAGGJA010000001.1"/>
</dbReference>
<sequence length="354" mass="40718">MVWIFLGFTVLPIALFVVEQLIGAPHYSENQSNHFDGKKFVNPGELNGHHYLDVLKWWFSGNEKGPWYTFTEKDFPNNPKPDERVSGEDLKVTFVNHSTFLLQMEGQNILTDPIWSDRASPYQWIGPKRMRPPGIRFKDLPSIDTVLISHNHYDHLDLQTVKDLQRVHDPLFVVPLGVEQFLHDQGISRTVRLDWWDYHQLDDQFSLTAVPARHFSGRGLFDRNKTLWCGYVLHTPLGNIYFAGDSGYGDFFEKIGEKFGPMHASFIPIGAYKPRWFMAPIHISPEEALQVHQDVNSEQSFAMHFGTFPMADDGMKDPKIDLTAARKELRIPKADFIIPKEGQTEIVKKEAVKA</sequence>
<dbReference type="PANTHER" id="PTHR15032">
    <property type="entry name" value="N-ACYL-PHOSPHATIDYLETHANOLAMINE-HYDROLYZING PHOSPHOLIPASE D"/>
    <property type="match status" value="1"/>
</dbReference>
<evidence type="ECO:0000259" key="1">
    <source>
        <dbReference type="Pfam" id="PF12706"/>
    </source>
</evidence>
<comment type="caution">
    <text evidence="2">The sequence shown here is derived from an EMBL/GenBank/DDBJ whole genome shotgun (WGS) entry which is preliminary data.</text>
</comment>
<organism evidence="2 3">
    <name type="scientific">Fodinibius salsisoli</name>
    <dbReference type="NCBI Taxonomy" id="2820877"/>
    <lineage>
        <taxon>Bacteria</taxon>
        <taxon>Pseudomonadati</taxon>
        <taxon>Balneolota</taxon>
        <taxon>Balneolia</taxon>
        <taxon>Balneolales</taxon>
        <taxon>Balneolaceae</taxon>
        <taxon>Fodinibius</taxon>
    </lineage>
</organism>
<dbReference type="InterPro" id="IPR001279">
    <property type="entry name" value="Metallo-B-lactamas"/>
</dbReference>
<keyword evidence="3" id="KW-1185">Reference proteome</keyword>
<dbReference type="EMBL" id="JAGGJA010000001">
    <property type="protein sequence ID" value="MCW9705478.1"/>
    <property type="molecule type" value="Genomic_DNA"/>
</dbReference>
<evidence type="ECO:0000313" key="2">
    <source>
        <dbReference type="EMBL" id="MCW9705478.1"/>
    </source>
</evidence>
<dbReference type="Gene3D" id="3.60.15.10">
    <property type="entry name" value="Ribonuclease Z/Hydroxyacylglutathione hydrolase-like"/>
    <property type="match status" value="1"/>
</dbReference>
<evidence type="ECO:0000313" key="3">
    <source>
        <dbReference type="Proteomes" id="UP001207918"/>
    </source>
</evidence>
<dbReference type="InterPro" id="IPR036866">
    <property type="entry name" value="RibonucZ/Hydroxyglut_hydro"/>
</dbReference>
<name>A0ABT3PI60_9BACT</name>
<accession>A0ABT3PI60</accession>
<dbReference type="Proteomes" id="UP001207918">
    <property type="component" value="Unassembled WGS sequence"/>
</dbReference>
<protein>
    <submittedName>
        <fullName evidence="2">MBL fold metallo-hydrolase</fullName>
    </submittedName>
</protein>
<dbReference type="PANTHER" id="PTHR15032:SF4">
    <property type="entry name" value="N-ACYL-PHOSPHATIDYLETHANOLAMINE-HYDROLYZING PHOSPHOLIPASE D"/>
    <property type="match status" value="1"/>
</dbReference>
<gene>
    <name evidence="2" type="ORF">J6I44_01365</name>
</gene>
<reference evidence="2 3" key="1">
    <citation type="submission" date="2021-03" db="EMBL/GenBank/DDBJ databases">
        <title>Aliifodinibius sp. nov., a new bacterium isolated from saline soil.</title>
        <authorList>
            <person name="Galisteo C."/>
            <person name="De La Haba R."/>
            <person name="Sanchez-Porro C."/>
            <person name="Ventosa A."/>
        </authorList>
    </citation>
    <scope>NUCLEOTIDE SEQUENCE [LARGE SCALE GENOMIC DNA]</scope>
    <source>
        <strain evidence="2 3">1BSP15-2V2</strain>
    </source>
</reference>
<feature type="domain" description="Metallo-beta-lactamase" evidence="1">
    <location>
        <begin position="108"/>
        <end position="305"/>
    </location>
</feature>
<proteinExistence type="predicted"/>
<dbReference type="Pfam" id="PF12706">
    <property type="entry name" value="Lactamase_B_2"/>
    <property type="match status" value="1"/>
</dbReference>
<dbReference type="SUPFAM" id="SSF56281">
    <property type="entry name" value="Metallo-hydrolase/oxidoreductase"/>
    <property type="match status" value="1"/>
</dbReference>